<proteinExistence type="predicted"/>
<reference evidence="1" key="1">
    <citation type="submission" date="2018-01" db="EMBL/GenBank/DDBJ databases">
        <authorList>
            <person name="Regsiter A."/>
            <person name="William W."/>
        </authorList>
    </citation>
    <scope>NUCLEOTIDE SEQUENCE</scope>
    <source>
        <strain evidence="1">TRIP AH-1</strain>
    </source>
</reference>
<evidence type="ECO:0000313" key="1">
    <source>
        <dbReference type="EMBL" id="SPD75980.1"/>
    </source>
</evidence>
<sequence>MKSVIGFLSNVGMAPQVHIRGGECLNPEEEQEWQRAQRRVLLYLHMLDIPAVETLDLALEALRRARDKNSLVETSPTAGAMRAIHSLLIERGYYSDSETPCFGLTMRLWRFPESPDKKEIRAMPTLNRGFMLPRRR</sequence>
<dbReference type="EMBL" id="OJIN01000223">
    <property type="protein sequence ID" value="SPD75980.1"/>
    <property type="molecule type" value="Genomic_DNA"/>
</dbReference>
<protein>
    <submittedName>
        <fullName evidence="1">Uncharacterized protein</fullName>
    </submittedName>
</protein>
<gene>
    <name evidence="1" type="ORF">PITCH_A780110</name>
</gene>
<name>A0A445N2P1_9BACT</name>
<dbReference type="AlphaFoldDB" id="A0A445N2P1"/>
<accession>A0A445N2P1</accession>
<organism evidence="1">
    <name type="scientific">uncultured Desulfobacterium sp</name>
    <dbReference type="NCBI Taxonomy" id="201089"/>
    <lineage>
        <taxon>Bacteria</taxon>
        <taxon>Pseudomonadati</taxon>
        <taxon>Thermodesulfobacteriota</taxon>
        <taxon>Desulfobacteria</taxon>
        <taxon>Desulfobacterales</taxon>
        <taxon>Desulfobacteriaceae</taxon>
        <taxon>Desulfobacterium</taxon>
        <taxon>environmental samples</taxon>
    </lineage>
</organism>